<evidence type="ECO:0000259" key="1">
    <source>
        <dbReference type="PROSITE" id="PS51819"/>
    </source>
</evidence>
<name>A0ABV6MLS4_9PSEU</name>
<accession>A0ABV6MLS4</accession>
<dbReference type="Proteomes" id="UP001589810">
    <property type="component" value="Unassembled WGS sequence"/>
</dbReference>
<reference evidence="2 3" key="1">
    <citation type="submission" date="2024-09" db="EMBL/GenBank/DDBJ databases">
        <authorList>
            <person name="Sun Q."/>
            <person name="Mori K."/>
        </authorList>
    </citation>
    <scope>NUCLEOTIDE SEQUENCE [LARGE SCALE GENOMIC DNA]</scope>
    <source>
        <strain evidence="2 3">TBRC 1432</strain>
    </source>
</reference>
<dbReference type="RefSeq" id="WP_273942763.1">
    <property type="nucleotide sequence ID" value="NZ_CP097263.1"/>
</dbReference>
<dbReference type="Gene3D" id="3.10.180.10">
    <property type="entry name" value="2,3-Dihydroxybiphenyl 1,2-Dioxygenase, domain 1"/>
    <property type="match status" value="1"/>
</dbReference>
<dbReference type="InterPro" id="IPR029068">
    <property type="entry name" value="Glyas_Bleomycin-R_OHBP_Dase"/>
</dbReference>
<organism evidence="2 3">
    <name type="scientific">Kutzneria chonburiensis</name>
    <dbReference type="NCBI Taxonomy" id="1483604"/>
    <lineage>
        <taxon>Bacteria</taxon>
        <taxon>Bacillati</taxon>
        <taxon>Actinomycetota</taxon>
        <taxon>Actinomycetes</taxon>
        <taxon>Pseudonocardiales</taxon>
        <taxon>Pseudonocardiaceae</taxon>
        <taxon>Kutzneria</taxon>
    </lineage>
</organism>
<gene>
    <name evidence="2" type="ORF">ACFFH7_07145</name>
</gene>
<feature type="domain" description="VOC" evidence="1">
    <location>
        <begin position="5"/>
        <end position="116"/>
    </location>
</feature>
<dbReference type="InterPro" id="IPR004360">
    <property type="entry name" value="Glyas_Fos-R_dOase_dom"/>
</dbReference>
<dbReference type="CDD" id="cd06587">
    <property type="entry name" value="VOC"/>
    <property type="match status" value="1"/>
</dbReference>
<dbReference type="InterPro" id="IPR037523">
    <property type="entry name" value="VOC_core"/>
</dbReference>
<dbReference type="PROSITE" id="PS51819">
    <property type="entry name" value="VOC"/>
    <property type="match status" value="1"/>
</dbReference>
<sequence>MPTAKLRHLAFTARDAVKLAHFYRDQFGMRIFHTDPDGSQFLTDGYINLAIIQQALDGDVPTGFNHFGFHVDDVEGAMTGLVDAGLPKPAARHTTRPFAEYRAIDPEGNWFDLSGHGFLPPTEEN</sequence>
<protein>
    <submittedName>
        <fullName evidence="2">VOC family protein</fullName>
    </submittedName>
</protein>
<dbReference type="EMBL" id="JBHLUD010000002">
    <property type="protein sequence ID" value="MFC0541253.1"/>
    <property type="molecule type" value="Genomic_DNA"/>
</dbReference>
<evidence type="ECO:0000313" key="2">
    <source>
        <dbReference type="EMBL" id="MFC0541253.1"/>
    </source>
</evidence>
<dbReference type="SUPFAM" id="SSF54593">
    <property type="entry name" value="Glyoxalase/Bleomycin resistance protein/Dihydroxybiphenyl dioxygenase"/>
    <property type="match status" value="1"/>
</dbReference>
<keyword evidence="3" id="KW-1185">Reference proteome</keyword>
<comment type="caution">
    <text evidence="2">The sequence shown here is derived from an EMBL/GenBank/DDBJ whole genome shotgun (WGS) entry which is preliminary data.</text>
</comment>
<proteinExistence type="predicted"/>
<dbReference type="Pfam" id="PF00903">
    <property type="entry name" value="Glyoxalase"/>
    <property type="match status" value="1"/>
</dbReference>
<evidence type="ECO:0000313" key="3">
    <source>
        <dbReference type="Proteomes" id="UP001589810"/>
    </source>
</evidence>